<dbReference type="Gene3D" id="3.10.580.10">
    <property type="entry name" value="CBS-domain"/>
    <property type="match status" value="1"/>
</dbReference>
<reference evidence="2 3" key="1">
    <citation type="submission" date="2019-03" db="EMBL/GenBank/DDBJ databases">
        <title>Genomic Encyclopedia of Type Strains, Phase IV (KMG-IV): sequencing the most valuable type-strain genomes for metagenomic binning, comparative biology and taxonomic classification.</title>
        <authorList>
            <person name="Goeker M."/>
        </authorList>
    </citation>
    <scope>NUCLEOTIDE SEQUENCE [LARGE SCALE GENOMIC DNA]</scope>
    <source>
        <strain evidence="2 3">DSM 100013</strain>
    </source>
</reference>
<evidence type="ECO:0000313" key="2">
    <source>
        <dbReference type="EMBL" id="TCQ02357.1"/>
    </source>
</evidence>
<dbReference type="OrthoDB" id="9813903at2"/>
<dbReference type="InterPro" id="IPR035919">
    <property type="entry name" value="EAL_sf"/>
</dbReference>
<dbReference type="CDD" id="cd01948">
    <property type="entry name" value="EAL"/>
    <property type="match status" value="1"/>
</dbReference>
<evidence type="ECO:0000259" key="1">
    <source>
        <dbReference type="PROSITE" id="PS50883"/>
    </source>
</evidence>
<dbReference type="EMBL" id="SLYC01000016">
    <property type="protein sequence ID" value="TCQ02357.1"/>
    <property type="molecule type" value="Genomic_DNA"/>
</dbReference>
<dbReference type="InterPro" id="IPR046342">
    <property type="entry name" value="CBS_dom_sf"/>
</dbReference>
<organism evidence="2 3">
    <name type="scientific">Serpentinicella alkaliphila</name>
    <dbReference type="NCBI Taxonomy" id="1734049"/>
    <lineage>
        <taxon>Bacteria</taxon>
        <taxon>Bacillati</taxon>
        <taxon>Bacillota</taxon>
        <taxon>Clostridia</taxon>
        <taxon>Peptostreptococcales</taxon>
        <taxon>Natronincolaceae</taxon>
        <taxon>Serpentinicella</taxon>
    </lineage>
</organism>
<keyword evidence="3" id="KW-1185">Reference proteome</keyword>
<dbReference type="SUPFAM" id="SSF141868">
    <property type="entry name" value="EAL domain-like"/>
    <property type="match status" value="1"/>
</dbReference>
<evidence type="ECO:0000313" key="3">
    <source>
        <dbReference type="Proteomes" id="UP000295504"/>
    </source>
</evidence>
<feature type="domain" description="EAL" evidence="1">
    <location>
        <begin position="3"/>
        <end position="253"/>
    </location>
</feature>
<dbReference type="PROSITE" id="PS50883">
    <property type="entry name" value="EAL"/>
    <property type="match status" value="1"/>
</dbReference>
<dbReference type="SUPFAM" id="SSF54631">
    <property type="entry name" value="CBS-domain pair"/>
    <property type="match status" value="1"/>
</dbReference>
<dbReference type="SMART" id="SM00052">
    <property type="entry name" value="EAL"/>
    <property type="match status" value="1"/>
</dbReference>
<accession>A0A4R2TJ14</accession>
<proteinExistence type="predicted"/>
<dbReference type="AlphaFoldDB" id="A0A4R2TJ14"/>
<dbReference type="PANTHER" id="PTHR33121:SF76">
    <property type="entry name" value="SIGNALING PROTEIN"/>
    <property type="match status" value="1"/>
</dbReference>
<dbReference type="Pfam" id="PF00563">
    <property type="entry name" value="EAL"/>
    <property type="match status" value="1"/>
</dbReference>
<dbReference type="PANTHER" id="PTHR33121">
    <property type="entry name" value="CYCLIC DI-GMP PHOSPHODIESTERASE PDEF"/>
    <property type="match status" value="1"/>
</dbReference>
<dbReference type="InterPro" id="IPR001633">
    <property type="entry name" value="EAL_dom"/>
</dbReference>
<sequence>MNDKTVKNEFINILKNREITPVYQAIVCLKTGEELGYEALSRGPKNSVFSNPEHLFTAAKDYNMVWELDMLCRQEAIRGARGFLNKKILFLNIDSNIINDSKFKKGFTRGLLSSYEIETGQIVFEITEHTAISDFQKFNHILDNYRGQGYKIAIDDAGNGHSGLRVMTETRPNYIKLDMELIRNIDKDIIKKELLKSFVKFAEIADIKLIAEGIETKEELRVLISIGIHYGQGFLLQRPQPSITPIDKNEVKLIKDLNLLMQKIFSRKERITIGDISRADETILEDSDCNKVNELFEGNKKLQAVIITNNEKSVIGLVMRNKFYYRKVESKNVLNFLRKPVTEVMDRDPLIVEQRYNIVDVCSMAISRKQEKMYDYVITVREGKYFGVVPVAHLLYVLVAINNLKCPEASTG</sequence>
<protein>
    <submittedName>
        <fullName evidence="2">EAL domain-containing protein (Putative c-di-GMP-specific phosphodiesterase class I)</fullName>
    </submittedName>
</protein>
<name>A0A4R2TJ14_9FIRM</name>
<gene>
    <name evidence="2" type="ORF">EDD79_10162</name>
</gene>
<dbReference type="RefSeq" id="WP_132848415.1">
    <property type="nucleotide sequence ID" value="NZ_CP058648.1"/>
</dbReference>
<dbReference type="Proteomes" id="UP000295504">
    <property type="component" value="Unassembled WGS sequence"/>
</dbReference>
<dbReference type="GO" id="GO:0071111">
    <property type="term" value="F:cyclic-guanylate-specific phosphodiesterase activity"/>
    <property type="evidence" value="ECO:0007669"/>
    <property type="project" value="InterPro"/>
</dbReference>
<dbReference type="Gene3D" id="3.20.20.450">
    <property type="entry name" value="EAL domain"/>
    <property type="match status" value="1"/>
</dbReference>
<comment type="caution">
    <text evidence="2">The sequence shown here is derived from an EMBL/GenBank/DDBJ whole genome shotgun (WGS) entry which is preliminary data.</text>
</comment>
<dbReference type="InterPro" id="IPR050706">
    <property type="entry name" value="Cyclic-di-GMP_PDE-like"/>
</dbReference>